<keyword evidence="2" id="KW-1185">Reference proteome</keyword>
<accession>A0ACB9D981</accession>
<gene>
    <name evidence="1" type="ORF">L1987_60773</name>
</gene>
<evidence type="ECO:0000313" key="1">
    <source>
        <dbReference type="EMBL" id="KAI3743071.1"/>
    </source>
</evidence>
<dbReference type="Proteomes" id="UP001056120">
    <property type="component" value="Linkage Group LG20"/>
</dbReference>
<protein>
    <submittedName>
        <fullName evidence="1">Uncharacterized protein</fullName>
    </submittedName>
</protein>
<reference evidence="2" key="1">
    <citation type="journal article" date="2022" name="Mol. Ecol. Resour.">
        <title>The genomes of chicory, endive, great burdock and yacon provide insights into Asteraceae palaeo-polyploidization history and plant inulin production.</title>
        <authorList>
            <person name="Fan W."/>
            <person name="Wang S."/>
            <person name="Wang H."/>
            <person name="Wang A."/>
            <person name="Jiang F."/>
            <person name="Liu H."/>
            <person name="Zhao H."/>
            <person name="Xu D."/>
            <person name="Zhang Y."/>
        </authorList>
    </citation>
    <scope>NUCLEOTIDE SEQUENCE [LARGE SCALE GENOMIC DNA]</scope>
    <source>
        <strain evidence="2">cv. Yunnan</strain>
    </source>
</reference>
<dbReference type="EMBL" id="CM042037">
    <property type="protein sequence ID" value="KAI3743071.1"/>
    <property type="molecule type" value="Genomic_DNA"/>
</dbReference>
<organism evidence="1 2">
    <name type="scientific">Smallanthus sonchifolius</name>
    <dbReference type="NCBI Taxonomy" id="185202"/>
    <lineage>
        <taxon>Eukaryota</taxon>
        <taxon>Viridiplantae</taxon>
        <taxon>Streptophyta</taxon>
        <taxon>Embryophyta</taxon>
        <taxon>Tracheophyta</taxon>
        <taxon>Spermatophyta</taxon>
        <taxon>Magnoliopsida</taxon>
        <taxon>eudicotyledons</taxon>
        <taxon>Gunneridae</taxon>
        <taxon>Pentapetalae</taxon>
        <taxon>asterids</taxon>
        <taxon>campanulids</taxon>
        <taxon>Asterales</taxon>
        <taxon>Asteraceae</taxon>
        <taxon>Asteroideae</taxon>
        <taxon>Heliantheae alliance</taxon>
        <taxon>Millerieae</taxon>
        <taxon>Smallanthus</taxon>
    </lineage>
</organism>
<reference evidence="1 2" key="2">
    <citation type="journal article" date="2022" name="Mol. Ecol. Resour.">
        <title>The genomes of chicory, endive, great burdock and yacon provide insights into Asteraceae paleo-polyploidization history and plant inulin production.</title>
        <authorList>
            <person name="Fan W."/>
            <person name="Wang S."/>
            <person name="Wang H."/>
            <person name="Wang A."/>
            <person name="Jiang F."/>
            <person name="Liu H."/>
            <person name="Zhao H."/>
            <person name="Xu D."/>
            <person name="Zhang Y."/>
        </authorList>
    </citation>
    <scope>NUCLEOTIDE SEQUENCE [LARGE SCALE GENOMIC DNA]</scope>
    <source>
        <strain evidence="2">cv. Yunnan</strain>
        <tissue evidence="1">Leaves</tissue>
    </source>
</reference>
<comment type="caution">
    <text evidence="1">The sequence shown here is derived from an EMBL/GenBank/DDBJ whole genome shotgun (WGS) entry which is preliminary data.</text>
</comment>
<evidence type="ECO:0000313" key="2">
    <source>
        <dbReference type="Proteomes" id="UP001056120"/>
    </source>
</evidence>
<proteinExistence type="predicted"/>
<name>A0ACB9D981_9ASTR</name>
<sequence length="130" mass="14224">MIEGGSSKGKMKAATVLPPKKKFVSTMMVEYVVGSVTKVAKNMKNKKKINPEEHGSGITVAAFAFVVDPSPFIAKNHCNQQGLYVRLYTGRVPHISANDVCECKCPGTYTKLSLLLLDNLHSLLIWLDVS</sequence>